<reference evidence="2 3" key="1">
    <citation type="journal article" date="2019" name="BMC Genomics">
        <title>New insights from Opisthorchis felineus genome: update on genomics of the epidemiologically important liver flukes.</title>
        <authorList>
            <person name="Ershov N.I."/>
            <person name="Mordvinov V.A."/>
            <person name="Prokhortchouk E.B."/>
            <person name="Pakharukova M.Y."/>
            <person name="Gunbin K.V."/>
            <person name="Ustyantsev K."/>
            <person name="Genaev M.A."/>
            <person name="Blinov A.G."/>
            <person name="Mazur A."/>
            <person name="Boulygina E."/>
            <person name="Tsygankova S."/>
            <person name="Khrameeva E."/>
            <person name="Chekanov N."/>
            <person name="Fan G."/>
            <person name="Xiao A."/>
            <person name="Zhang H."/>
            <person name="Xu X."/>
            <person name="Yang H."/>
            <person name="Solovyev V."/>
            <person name="Lee S.M."/>
            <person name="Liu X."/>
            <person name="Afonnikov D.A."/>
            <person name="Skryabin K.G."/>
        </authorList>
    </citation>
    <scope>NUCLEOTIDE SEQUENCE [LARGE SCALE GENOMIC DNA]</scope>
    <source>
        <strain evidence="2">AK-0245</strain>
        <tissue evidence="2">Whole organism</tissue>
    </source>
</reference>
<proteinExistence type="predicted"/>
<protein>
    <submittedName>
        <fullName evidence="2">Uncharacterized protein</fullName>
    </submittedName>
</protein>
<sequence>MLDSLGSPVYSQSYSNRQISCHRQYTEEITTQSNLSQANEEHITKNAPKPTTKFKATSTTNTAATASFTIYKRNVINGDNPVNTTSTTVNSNIISTPVNNATTADTTATITTTYLKQCQEGTKIKMDNQLAQYTECGNEAKAIQPTDTDDILGSVNRTVHRTFPIIPA</sequence>
<dbReference type="AlphaFoldDB" id="A0A4S2LYM4"/>
<comment type="caution">
    <text evidence="2">The sequence shown here is derived from an EMBL/GenBank/DDBJ whole genome shotgun (WGS) entry which is preliminary data.</text>
</comment>
<feature type="region of interest" description="Disordered" evidence="1">
    <location>
        <begin position="30"/>
        <end position="55"/>
    </location>
</feature>
<dbReference type="Proteomes" id="UP000308267">
    <property type="component" value="Unassembled WGS sequence"/>
</dbReference>
<accession>A0A4S2LYM4</accession>
<feature type="compositionally biased region" description="Low complexity" evidence="1">
    <location>
        <begin position="45"/>
        <end position="55"/>
    </location>
</feature>
<evidence type="ECO:0000313" key="3">
    <source>
        <dbReference type="Proteomes" id="UP000308267"/>
    </source>
</evidence>
<evidence type="ECO:0000256" key="1">
    <source>
        <dbReference type="SAM" id="MobiDB-lite"/>
    </source>
</evidence>
<gene>
    <name evidence="2" type="ORF">CRM22_004106</name>
</gene>
<keyword evidence="3" id="KW-1185">Reference proteome</keyword>
<organism evidence="2 3">
    <name type="scientific">Opisthorchis felineus</name>
    <dbReference type="NCBI Taxonomy" id="147828"/>
    <lineage>
        <taxon>Eukaryota</taxon>
        <taxon>Metazoa</taxon>
        <taxon>Spiralia</taxon>
        <taxon>Lophotrochozoa</taxon>
        <taxon>Platyhelminthes</taxon>
        <taxon>Trematoda</taxon>
        <taxon>Digenea</taxon>
        <taxon>Opisthorchiida</taxon>
        <taxon>Opisthorchiata</taxon>
        <taxon>Opisthorchiidae</taxon>
        <taxon>Opisthorchis</taxon>
    </lineage>
</organism>
<name>A0A4S2LYM4_OPIFE</name>
<evidence type="ECO:0000313" key="2">
    <source>
        <dbReference type="EMBL" id="TGZ68736.1"/>
    </source>
</evidence>
<dbReference type="EMBL" id="SJOL01006348">
    <property type="protein sequence ID" value="TGZ68736.1"/>
    <property type="molecule type" value="Genomic_DNA"/>
</dbReference>